<evidence type="ECO:0000313" key="1">
    <source>
        <dbReference type="EMBL" id="RHB36400.1"/>
    </source>
</evidence>
<reference evidence="1 2" key="1">
    <citation type="submission" date="2018-08" db="EMBL/GenBank/DDBJ databases">
        <title>A genome reference for cultivated species of the human gut microbiota.</title>
        <authorList>
            <person name="Zou Y."/>
            <person name="Xue W."/>
            <person name="Luo G."/>
        </authorList>
    </citation>
    <scope>NUCLEOTIDE SEQUENCE [LARGE SCALE GENOMIC DNA]</scope>
    <source>
        <strain evidence="1 2">AM40-30BH</strain>
    </source>
</reference>
<dbReference type="InterPro" id="IPR036583">
    <property type="entry name" value="23S_rRNA_IVS_sf"/>
</dbReference>
<gene>
    <name evidence="1" type="ORF">DW888_07105</name>
</gene>
<dbReference type="PIRSF" id="PIRSF035652">
    <property type="entry name" value="CHP02436"/>
    <property type="match status" value="1"/>
</dbReference>
<proteinExistence type="predicted"/>
<dbReference type="RefSeq" id="WP_122201180.1">
    <property type="nucleotide sequence ID" value="NZ_CABJFV010000004.1"/>
</dbReference>
<dbReference type="NCBIfam" id="TIGR02436">
    <property type="entry name" value="four helix bundle protein"/>
    <property type="match status" value="1"/>
</dbReference>
<protein>
    <submittedName>
        <fullName evidence="1">Four helix bundle protein</fullName>
    </submittedName>
</protein>
<dbReference type="SUPFAM" id="SSF158446">
    <property type="entry name" value="IVS-encoded protein-like"/>
    <property type="match status" value="1"/>
</dbReference>
<name>A0A413VRX4_9BACE</name>
<dbReference type="EMBL" id="QSGO01000004">
    <property type="protein sequence ID" value="RHB36400.1"/>
    <property type="molecule type" value="Genomic_DNA"/>
</dbReference>
<sequence length="124" mass="14310">MEYRKGILKTKTKAFAVRVVKLYQYLSQTKNEHIMSKQLLRSGTAIGALQCEGEYAESKLDFVHKYAIAQKECNESLYWLELLHETSYLNTEEYSSMFTDAEEIMKLLTASICTAKTNHLSLTR</sequence>
<organism evidence="1 2">
    <name type="scientific">Bacteroides nordii</name>
    <dbReference type="NCBI Taxonomy" id="291645"/>
    <lineage>
        <taxon>Bacteria</taxon>
        <taxon>Pseudomonadati</taxon>
        <taxon>Bacteroidota</taxon>
        <taxon>Bacteroidia</taxon>
        <taxon>Bacteroidales</taxon>
        <taxon>Bacteroidaceae</taxon>
        <taxon>Bacteroides</taxon>
    </lineage>
</organism>
<dbReference type="Pfam" id="PF05635">
    <property type="entry name" value="23S_rRNA_IVP"/>
    <property type="match status" value="1"/>
</dbReference>
<comment type="caution">
    <text evidence="1">The sequence shown here is derived from an EMBL/GenBank/DDBJ whole genome shotgun (WGS) entry which is preliminary data.</text>
</comment>
<dbReference type="PANTHER" id="PTHR38471">
    <property type="entry name" value="FOUR HELIX BUNDLE PROTEIN"/>
    <property type="match status" value="1"/>
</dbReference>
<evidence type="ECO:0000313" key="2">
    <source>
        <dbReference type="Proteomes" id="UP000284379"/>
    </source>
</evidence>
<dbReference type="Gene3D" id="1.20.1440.60">
    <property type="entry name" value="23S rRNA-intervening sequence"/>
    <property type="match status" value="1"/>
</dbReference>
<dbReference type="PANTHER" id="PTHR38471:SF2">
    <property type="entry name" value="FOUR HELIX BUNDLE PROTEIN"/>
    <property type="match status" value="1"/>
</dbReference>
<dbReference type="InterPro" id="IPR012657">
    <property type="entry name" value="23S_rRNA-intervening_sequence"/>
</dbReference>
<accession>A0A413VRX4</accession>
<dbReference type="Proteomes" id="UP000284379">
    <property type="component" value="Unassembled WGS sequence"/>
</dbReference>
<dbReference type="AlphaFoldDB" id="A0A413VRX4"/>